<dbReference type="GO" id="GO:0000405">
    <property type="term" value="F:bubble DNA binding"/>
    <property type="evidence" value="ECO:0007669"/>
    <property type="project" value="EnsemblFungi"/>
</dbReference>
<dbReference type="GO" id="GO:0016593">
    <property type="term" value="C:Cdc73/Paf1 complex"/>
    <property type="evidence" value="ECO:0007669"/>
    <property type="project" value="TreeGrafter"/>
</dbReference>
<keyword evidence="4" id="KW-0539">Nucleus</keyword>
<evidence type="ECO:0000256" key="2">
    <source>
        <dbReference type="ARBA" id="ARBA00023015"/>
    </source>
</evidence>
<keyword evidence="2" id="KW-0805">Transcription regulation</keyword>
<dbReference type="STRING" id="1198029.A0A1U7LPG7"/>
<dbReference type="InterPro" id="IPR004343">
    <property type="entry name" value="Plus-3_dom"/>
</dbReference>
<dbReference type="OMA" id="ISGCYAR"/>
<keyword evidence="8" id="KW-1185">Reference proteome</keyword>
<feature type="compositionally biased region" description="Basic and acidic residues" evidence="5">
    <location>
        <begin position="180"/>
        <end position="199"/>
    </location>
</feature>
<accession>A0A1U7LPG7</accession>
<dbReference type="GO" id="GO:0003723">
    <property type="term" value="F:RNA binding"/>
    <property type="evidence" value="ECO:0007669"/>
    <property type="project" value="EnsemblFungi"/>
</dbReference>
<feature type="compositionally biased region" description="Basic and acidic residues" evidence="5">
    <location>
        <begin position="148"/>
        <end position="161"/>
    </location>
</feature>
<organism evidence="7 8">
    <name type="scientific">Neolecta irregularis (strain DAH-3)</name>
    <dbReference type="NCBI Taxonomy" id="1198029"/>
    <lineage>
        <taxon>Eukaryota</taxon>
        <taxon>Fungi</taxon>
        <taxon>Dikarya</taxon>
        <taxon>Ascomycota</taxon>
        <taxon>Taphrinomycotina</taxon>
        <taxon>Neolectales</taxon>
        <taxon>Neolectaceae</taxon>
        <taxon>Neolecta</taxon>
    </lineage>
</organism>
<dbReference type="InterPro" id="IPR036128">
    <property type="entry name" value="Plus3-like_sf"/>
</dbReference>
<evidence type="ECO:0000256" key="5">
    <source>
        <dbReference type="SAM" id="MobiDB-lite"/>
    </source>
</evidence>
<evidence type="ECO:0000256" key="3">
    <source>
        <dbReference type="ARBA" id="ARBA00023163"/>
    </source>
</evidence>
<evidence type="ECO:0000256" key="1">
    <source>
        <dbReference type="ARBA" id="ARBA00004123"/>
    </source>
</evidence>
<dbReference type="SMART" id="SM00719">
    <property type="entry name" value="Plus3"/>
    <property type="match status" value="1"/>
</dbReference>
<feature type="region of interest" description="Disordered" evidence="5">
    <location>
        <begin position="1"/>
        <end position="82"/>
    </location>
</feature>
<dbReference type="GO" id="GO:0003697">
    <property type="term" value="F:single-stranded DNA binding"/>
    <property type="evidence" value="ECO:0007669"/>
    <property type="project" value="EnsemblFungi"/>
</dbReference>
<keyword evidence="3" id="KW-0804">Transcription</keyword>
<evidence type="ECO:0000313" key="7">
    <source>
        <dbReference type="EMBL" id="OLL24483.1"/>
    </source>
</evidence>
<comment type="caution">
    <text evidence="7">The sequence shown here is derived from an EMBL/GenBank/DDBJ whole genome shotgun (WGS) entry which is preliminary data.</text>
</comment>
<feature type="compositionally biased region" description="Acidic residues" evidence="5">
    <location>
        <begin position="40"/>
        <end position="69"/>
    </location>
</feature>
<dbReference type="Proteomes" id="UP000186594">
    <property type="component" value="Unassembled WGS sequence"/>
</dbReference>
<gene>
    <name evidence="7" type="ORF">NEOLI_004840</name>
</gene>
<dbReference type="OrthoDB" id="166375at2759"/>
<protein>
    <submittedName>
        <fullName evidence="7">RNA polymerase-associated protein</fullName>
    </submittedName>
</protein>
<dbReference type="Pfam" id="PF03126">
    <property type="entry name" value="Plus-3"/>
    <property type="match status" value="1"/>
</dbReference>
<dbReference type="Gene3D" id="3.90.70.200">
    <property type="entry name" value="Plus-3 domain"/>
    <property type="match status" value="1"/>
</dbReference>
<dbReference type="AlphaFoldDB" id="A0A1U7LPG7"/>
<feature type="compositionally biased region" description="Basic residues" evidence="5">
    <location>
        <begin position="25"/>
        <end position="35"/>
    </location>
</feature>
<dbReference type="SUPFAM" id="SSF159042">
    <property type="entry name" value="Plus3-like"/>
    <property type="match status" value="1"/>
</dbReference>
<sequence>MADDFEDELLALAGEASEDGASRSTKPKKPKKSKKKTDSEPEDSEEISADEIDDLQGEVESDEHEEDEDKNPYPIEGKYRDLVDRDQLLALPEIEREQILYEREEQINKLEERRRIAAKLRQQNSQKANDARRSSRVSKETTSARGSKLSELKRKREEKSTRSKSKCQKSKADGSPSKRQHGDSNERSFSETSDDDHNYSARINTEDVNAIRLSRRFLAKNSNHPLLEQTIRGCFLRIKIGEDQHHGGVYRMCQIDGLRPSKRSYQVDEMSVSVSIDCKHGKSVRTFDITFVSSDKITDREFDRYKRQMEDDKLKMPSRHMIGKKTGELRYMENYRWTDEDINAHLERKKAAQRIPGNFIITKTELTQRLAHSQTTGDVEEVERLQDELAKLEELTTNRKAPIPTLDSLAKVNERNRQRNLMEIRKAELNSRRKVAMPTKVKEEPFPSMEFTNVKVLGGVEELIASTDLGIDLDI</sequence>
<feature type="region of interest" description="Disordered" evidence="5">
    <location>
        <begin position="118"/>
        <end position="201"/>
    </location>
</feature>
<feature type="compositionally biased region" description="Basic and acidic residues" evidence="5">
    <location>
        <begin position="129"/>
        <end position="139"/>
    </location>
</feature>
<evidence type="ECO:0000259" key="6">
    <source>
        <dbReference type="PROSITE" id="PS51360"/>
    </source>
</evidence>
<feature type="domain" description="Plus3" evidence="6">
    <location>
        <begin position="202"/>
        <end position="334"/>
    </location>
</feature>
<dbReference type="EMBL" id="LXFE01000774">
    <property type="protein sequence ID" value="OLL24483.1"/>
    <property type="molecule type" value="Genomic_DNA"/>
</dbReference>
<dbReference type="PANTHER" id="PTHR13115:SF8">
    <property type="entry name" value="RNA POLYMERASE-ASSOCIATED PROTEIN RTF1 HOMOLOG"/>
    <property type="match status" value="1"/>
</dbReference>
<evidence type="ECO:0000256" key="4">
    <source>
        <dbReference type="ARBA" id="ARBA00023242"/>
    </source>
</evidence>
<evidence type="ECO:0000313" key="8">
    <source>
        <dbReference type="Proteomes" id="UP000186594"/>
    </source>
</evidence>
<comment type="subcellular location">
    <subcellularLocation>
        <location evidence="1">Nucleus</location>
    </subcellularLocation>
</comment>
<dbReference type="GO" id="GO:1990269">
    <property type="term" value="F:RNA polymerase II C-terminal domain phosphoserine binding"/>
    <property type="evidence" value="ECO:0007669"/>
    <property type="project" value="TreeGrafter"/>
</dbReference>
<proteinExistence type="predicted"/>
<reference evidence="7 8" key="1">
    <citation type="submission" date="2016-04" db="EMBL/GenBank/DDBJ databases">
        <title>Evolutionary innovation and constraint leading to complex multicellularity in the Ascomycota.</title>
        <authorList>
            <person name="Cisse O."/>
            <person name="Nguyen A."/>
            <person name="Hewitt D.A."/>
            <person name="Jedd G."/>
            <person name="Stajich J.E."/>
        </authorList>
    </citation>
    <scope>NUCLEOTIDE SEQUENCE [LARGE SCALE GENOMIC DNA]</scope>
    <source>
        <strain evidence="7 8">DAH-3</strain>
    </source>
</reference>
<dbReference type="PROSITE" id="PS51360">
    <property type="entry name" value="PLUS3"/>
    <property type="match status" value="1"/>
</dbReference>
<name>A0A1U7LPG7_NEOID</name>
<dbReference type="PANTHER" id="PTHR13115">
    <property type="entry name" value="RNA POLYMERASE-ASSOCIATED PROTEIN RTF1 HOMOLOG"/>
    <property type="match status" value="1"/>
</dbReference>